<comment type="caution">
    <text evidence="4">The sequence shown here is derived from an EMBL/GenBank/DDBJ whole genome shotgun (WGS) entry which is preliminary data.</text>
</comment>
<organism evidence="4 5">
    <name type="scientific">Microcella alkalica</name>
    <dbReference type="NCBI Taxonomy" id="355930"/>
    <lineage>
        <taxon>Bacteria</taxon>
        <taxon>Bacillati</taxon>
        <taxon>Actinomycetota</taxon>
        <taxon>Actinomycetes</taxon>
        <taxon>Micrococcales</taxon>
        <taxon>Microbacteriaceae</taxon>
        <taxon>Microcella</taxon>
    </lineage>
</organism>
<keyword evidence="2" id="KW-0732">Signal</keyword>
<name>A0A839EBG3_9MICO</name>
<keyword evidence="1" id="KW-0472">Membrane</keyword>
<keyword evidence="5" id="KW-1185">Reference proteome</keyword>
<feature type="signal peptide" evidence="2">
    <location>
        <begin position="1"/>
        <end position="25"/>
    </location>
</feature>
<dbReference type="EMBL" id="JACGWX010000002">
    <property type="protein sequence ID" value="MBA8847584.1"/>
    <property type="molecule type" value="Genomic_DNA"/>
</dbReference>
<dbReference type="Pfam" id="PF14344">
    <property type="entry name" value="DUF4397"/>
    <property type="match status" value="1"/>
</dbReference>
<reference evidence="4 5" key="1">
    <citation type="submission" date="2020-07" db="EMBL/GenBank/DDBJ databases">
        <title>Sequencing the genomes of 1000 actinobacteria strains.</title>
        <authorList>
            <person name="Klenk H.-P."/>
        </authorList>
    </citation>
    <scope>NUCLEOTIDE SEQUENCE [LARGE SCALE GENOMIC DNA]</scope>
    <source>
        <strain evidence="4 5">DSM 19663</strain>
    </source>
</reference>
<keyword evidence="1" id="KW-1133">Transmembrane helix</keyword>
<sequence length="277" mass="27889">MRNRILAGLGVAALVTVGVAAPANAISDTSADLYVVHAFPGLTVDVYVNDGDEPALANFEPMDVAGPLDLPAGDYNFTVVAAGGDPTVEAEVAIQLNASLAANTSYTAVAHPLEDGTPVLSAFVNDVSEIPAGEGRITVRHTAQVGAVDVRSGNAVLITALANPDEADVLQLPADTYADINVVPTGTDTRAIELGDVVLPAGTNIFVHAFGPLEDESFGAVIFTIDDLHSAPAGVPAGEAGLGGQSNGGLIALGAALVLALAGAAVVVRRRTVGAER</sequence>
<dbReference type="AlphaFoldDB" id="A0A839EBG3"/>
<protein>
    <recommendedName>
        <fullName evidence="3">DUF4397 domain-containing protein</fullName>
    </recommendedName>
</protein>
<feature type="transmembrane region" description="Helical" evidence="1">
    <location>
        <begin position="249"/>
        <end position="268"/>
    </location>
</feature>
<evidence type="ECO:0000256" key="2">
    <source>
        <dbReference type="SAM" id="SignalP"/>
    </source>
</evidence>
<evidence type="ECO:0000313" key="5">
    <source>
        <dbReference type="Proteomes" id="UP000585905"/>
    </source>
</evidence>
<gene>
    <name evidence="4" type="ORF">FHX53_001169</name>
</gene>
<feature type="chain" id="PRO_5032991397" description="DUF4397 domain-containing protein" evidence="2">
    <location>
        <begin position="26"/>
        <end position="277"/>
    </location>
</feature>
<accession>A0A839EBG3</accession>
<dbReference type="InterPro" id="IPR025510">
    <property type="entry name" value="DUF4397"/>
</dbReference>
<dbReference type="Proteomes" id="UP000585905">
    <property type="component" value="Unassembled WGS sequence"/>
</dbReference>
<evidence type="ECO:0000259" key="3">
    <source>
        <dbReference type="Pfam" id="PF14344"/>
    </source>
</evidence>
<keyword evidence="1" id="KW-0812">Transmembrane</keyword>
<dbReference type="RefSeq" id="WP_182490404.1">
    <property type="nucleotide sequence ID" value="NZ_BAAAOV010000010.1"/>
</dbReference>
<proteinExistence type="predicted"/>
<feature type="domain" description="DUF4397" evidence="3">
    <location>
        <begin position="31"/>
        <end position="151"/>
    </location>
</feature>
<evidence type="ECO:0000313" key="4">
    <source>
        <dbReference type="EMBL" id="MBA8847584.1"/>
    </source>
</evidence>
<evidence type="ECO:0000256" key="1">
    <source>
        <dbReference type="SAM" id="Phobius"/>
    </source>
</evidence>